<evidence type="ECO:0000313" key="1">
    <source>
        <dbReference type="EMBL" id="EEG71896.1"/>
    </source>
</evidence>
<gene>
    <name evidence="1" type="ORF">BIFPSEUDO_02788</name>
</gene>
<evidence type="ECO:0000313" key="2">
    <source>
        <dbReference type="Proteomes" id="UP000003875"/>
    </source>
</evidence>
<organism evidence="1 2">
    <name type="scientific">Bifidobacterium pseudocatenulatum DSM 20438 = JCM 1200 = LMG 10505</name>
    <dbReference type="NCBI Taxonomy" id="547043"/>
    <lineage>
        <taxon>Bacteria</taxon>
        <taxon>Bacillati</taxon>
        <taxon>Actinomycetota</taxon>
        <taxon>Actinomycetes</taxon>
        <taxon>Bifidobacteriales</taxon>
        <taxon>Bifidobacteriaceae</taxon>
        <taxon>Bifidobacterium</taxon>
    </lineage>
</organism>
<dbReference type="Proteomes" id="UP000003875">
    <property type="component" value="Unassembled WGS sequence"/>
</dbReference>
<comment type="caution">
    <text evidence="1">The sequence shown here is derived from an EMBL/GenBank/DDBJ whole genome shotgun (WGS) entry which is preliminary data.</text>
</comment>
<reference evidence="1 2" key="1">
    <citation type="submission" date="2009-02" db="EMBL/GenBank/DDBJ databases">
        <title>Draft genome sequence of Bifidobacterium pseudocatenulatum (DSM 20438).</title>
        <authorList>
            <person name="Sudarsanam P."/>
            <person name="Ley R."/>
            <person name="Guruge J."/>
            <person name="Turnbaugh P.J."/>
            <person name="Mahowald M."/>
            <person name="Liep D."/>
            <person name="Gordon J."/>
        </authorList>
    </citation>
    <scope>NUCLEOTIDE SEQUENCE [LARGE SCALE GENOMIC DNA]</scope>
    <source>
        <strain evidence="1 2">DSM 20438</strain>
    </source>
</reference>
<dbReference type="EMBL" id="ABXX02000001">
    <property type="protein sequence ID" value="EEG71896.1"/>
    <property type="molecule type" value="Genomic_DNA"/>
</dbReference>
<name>C0BQY2_BIFPS</name>
<protein>
    <submittedName>
        <fullName evidence="1">Uncharacterized protein</fullName>
    </submittedName>
</protein>
<proteinExistence type="predicted"/>
<dbReference type="AlphaFoldDB" id="C0BQY2"/>
<sequence>MEFDWDWCHPPAFSIFRNAEKKMRKTNGRQVFCISDMFFQI</sequence>
<reference evidence="1 2" key="2">
    <citation type="submission" date="2009-02" db="EMBL/GenBank/DDBJ databases">
        <authorList>
            <person name="Fulton L."/>
            <person name="Clifton S."/>
            <person name="Fulton B."/>
            <person name="Xu J."/>
            <person name="Minx P."/>
            <person name="Pepin K.H."/>
            <person name="Johnson M."/>
            <person name="Bhonagiri V."/>
            <person name="Nash W.E."/>
            <person name="Mardis E.R."/>
            <person name="Wilson R.K."/>
        </authorList>
    </citation>
    <scope>NUCLEOTIDE SEQUENCE [LARGE SCALE GENOMIC DNA]</scope>
    <source>
        <strain evidence="1 2">DSM 20438</strain>
    </source>
</reference>
<accession>C0BQY2</accession>